<dbReference type="EMBL" id="CAJOBH010080210">
    <property type="protein sequence ID" value="CAF4513567.1"/>
    <property type="molecule type" value="Genomic_DNA"/>
</dbReference>
<dbReference type="EMBL" id="CAJOBJ010185315">
    <property type="protein sequence ID" value="CAF4933496.1"/>
    <property type="molecule type" value="Genomic_DNA"/>
</dbReference>
<evidence type="ECO:0000313" key="1">
    <source>
        <dbReference type="EMBL" id="CAF4513567.1"/>
    </source>
</evidence>
<proteinExistence type="predicted"/>
<protein>
    <submittedName>
        <fullName evidence="1">Uncharacterized protein</fullName>
    </submittedName>
</protein>
<dbReference type="Proteomes" id="UP000681720">
    <property type="component" value="Unassembled WGS sequence"/>
</dbReference>
<feature type="non-terminal residue" evidence="1">
    <location>
        <position position="41"/>
    </location>
</feature>
<accession>A0A8S2XT85</accession>
<dbReference type="Proteomes" id="UP000681967">
    <property type="component" value="Unassembled WGS sequence"/>
</dbReference>
<evidence type="ECO:0000313" key="2">
    <source>
        <dbReference type="EMBL" id="CAF4933496.1"/>
    </source>
</evidence>
<dbReference type="AlphaFoldDB" id="A0A8S2XT85"/>
<sequence>MGTSPNIQSILELLLDTQRLSKYIQEGDEIAAARLASQFAA</sequence>
<reference evidence="1" key="1">
    <citation type="submission" date="2021-02" db="EMBL/GenBank/DDBJ databases">
        <authorList>
            <person name="Nowell W R."/>
        </authorList>
    </citation>
    <scope>NUCLEOTIDE SEQUENCE</scope>
</reference>
<comment type="caution">
    <text evidence="1">The sequence shown here is derived from an EMBL/GenBank/DDBJ whole genome shotgun (WGS) entry which is preliminary data.</text>
</comment>
<gene>
    <name evidence="1" type="ORF">BYL167_LOCUS36587</name>
    <name evidence="2" type="ORF">GIL414_LOCUS53431</name>
</gene>
<evidence type="ECO:0000313" key="3">
    <source>
        <dbReference type="Proteomes" id="UP000681967"/>
    </source>
</evidence>
<organism evidence="1 3">
    <name type="scientific">Rotaria magnacalcarata</name>
    <dbReference type="NCBI Taxonomy" id="392030"/>
    <lineage>
        <taxon>Eukaryota</taxon>
        <taxon>Metazoa</taxon>
        <taxon>Spiralia</taxon>
        <taxon>Gnathifera</taxon>
        <taxon>Rotifera</taxon>
        <taxon>Eurotatoria</taxon>
        <taxon>Bdelloidea</taxon>
        <taxon>Philodinida</taxon>
        <taxon>Philodinidae</taxon>
        <taxon>Rotaria</taxon>
    </lineage>
</organism>
<name>A0A8S2XT85_9BILA</name>